<keyword evidence="2" id="KW-1185">Reference proteome</keyword>
<evidence type="ECO:0000313" key="1">
    <source>
        <dbReference type="EMBL" id="PWF25008.1"/>
    </source>
</evidence>
<dbReference type="EMBL" id="QETA01000001">
    <property type="protein sequence ID" value="PWF25008.1"/>
    <property type="molecule type" value="Genomic_DNA"/>
</dbReference>
<accession>A0A2V1K441</accession>
<evidence type="ECO:0000313" key="2">
    <source>
        <dbReference type="Proteomes" id="UP000245212"/>
    </source>
</evidence>
<dbReference type="RefSeq" id="WP_109060411.1">
    <property type="nucleotide sequence ID" value="NZ_QETA01000001.1"/>
</dbReference>
<name>A0A2V1K441_9BURK</name>
<organism evidence="1 2">
    <name type="scientific">Corticimicrobacter populi</name>
    <dbReference type="NCBI Taxonomy" id="2175229"/>
    <lineage>
        <taxon>Bacteria</taxon>
        <taxon>Pseudomonadati</taxon>
        <taxon>Pseudomonadota</taxon>
        <taxon>Betaproteobacteria</taxon>
        <taxon>Burkholderiales</taxon>
        <taxon>Alcaligenaceae</taxon>
        <taxon>Corticimicrobacter</taxon>
    </lineage>
</organism>
<sequence>MSKYNDKVAFVVSEGYENTCCVVFERSHVAARRVGAGELGSEFEGVSCRREKALDQFAGAGKVPPRFLVEELGWWFTCVECGNRTSDEGEDRNPITTEYEGDMVFCCGNCRNSYHEEQHRRAQIRLQRESACLAKFPGVDVVWVNDHKEDSTVSFRFPGGENPADWKVGDTHVKVARMDQPAFEAYQNSVIATRAAEREHG</sequence>
<gene>
    <name evidence="1" type="ORF">DD235_02220</name>
</gene>
<dbReference type="AlphaFoldDB" id="A0A2V1K441"/>
<protein>
    <submittedName>
        <fullName evidence="1">Uncharacterized protein</fullName>
    </submittedName>
</protein>
<proteinExistence type="predicted"/>
<comment type="caution">
    <text evidence="1">The sequence shown here is derived from an EMBL/GenBank/DDBJ whole genome shotgun (WGS) entry which is preliminary data.</text>
</comment>
<reference evidence="2" key="1">
    <citation type="submission" date="2018-05" db="EMBL/GenBank/DDBJ databases">
        <authorList>
            <person name="Li Y."/>
        </authorList>
    </citation>
    <scope>NUCLEOTIDE SEQUENCE [LARGE SCALE GENOMIC DNA]</scope>
    <source>
        <strain evidence="2">3d-2-2</strain>
    </source>
</reference>
<dbReference type="Proteomes" id="UP000245212">
    <property type="component" value="Unassembled WGS sequence"/>
</dbReference>